<proteinExistence type="predicted"/>
<dbReference type="AlphaFoldDB" id="A0A9X3BHR5"/>
<feature type="chain" id="PRO_5040905071" evidence="1">
    <location>
        <begin position="21"/>
        <end position="124"/>
    </location>
</feature>
<gene>
    <name evidence="2" type="ORF">OCK74_07915</name>
</gene>
<dbReference type="Proteomes" id="UP001155483">
    <property type="component" value="Unassembled WGS sequence"/>
</dbReference>
<accession>A0A9X3BHR5</accession>
<feature type="signal peptide" evidence="1">
    <location>
        <begin position="1"/>
        <end position="20"/>
    </location>
</feature>
<comment type="caution">
    <text evidence="2">The sequence shown here is derived from an EMBL/GenBank/DDBJ whole genome shotgun (WGS) entry which is preliminary data.</text>
</comment>
<evidence type="ECO:0000313" key="2">
    <source>
        <dbReference type="EMBL" id="MCU7549038.1"/>
    </source>
</evidence>
<keyword evidence="3" id="KW-1185">Reference proteome</keyword>
<dbReference type="EMBL" id="JAOTIF010000004">
    <property type="protein sequence ID" value="MCU7549038.1"/>
    <property type="molecule type" value="Genomic_DNA"/>
</dbReference>
<name>A0A9X3BHR5_9BACT</name>
<keyword evidence="1" id="KW-0732">Signal</keyword>
<reference evidence="2" key="2">
    <citation type="submission" date="2023-04" db="EMBL/GenBank/DDBJ databases">
        <title>Paracnuella aquatica gen. nov., sp. nov., a member of the family Chitinophagaceae isolated from a hot spring.</title>
        <authorList>
            <person name="Wang C."/>
        </authorList>
    </citation>
    <scope>NUCLEOTIDE SEQUENCE</scope>
    <source>
        <strain evidence="2">LB-8</strain>
    </source>
</reference>
<dbReference type="RefSeq" id="WP_279296481.1">
    <property type="nucleotide sequence ID" value="NZ_JAOTIF010000004.1"/>
</dbReference>
<organism evidence="2 3">
    <name type="scientific">Paraflavisolibacter caeni</name>
    <dbReference type="NCBI Taxonomy" id="2982496"/>
    <lineage>
        <taxon>Bacteria</taxon>
        <taxon>Pseudomonadati</taxon>
        <taxon>Bacteroidota</taxon>
        <taxon>Chitinophagia</taxon>
        <taxon>Chitinophagales</taxon>
        <taxon>Chitinophagaceae</taxon>
        <taxon>Paraflavisolibacter</taxon>
    </lineage>
</organism>
<reference evidence="2" key="1">
    <citation type="submission" date="2022-09" db="EMBL/GenBank/DDBJ databases">
        <authorList>
            <person name="Yuan C."/>
            <person name="Ke Z."/>
        </authorList>
    </citation>
    <scope>NUCLEOTIDE SEQUENCE</scope>
    <source>
        <strain evidence="2">LB-8</strain>
    </source>
</reference>
<sequence length="124" mass="14472">MKKLLLSFIIMGMVATAAIAQEQKDVKDINKERTEWNKKVKDELNLTTEQTEKYDALCKEYDAKIDKVMQDATLSKDAQKEKKMALKKEKQSKLFEFLTPEQQTTYKGLIEEKMKEKQMAPKGY</sequence>
<protein>
    <submittedName>
        <fullName evidence="2">DUF1682 domain-containing protein</fullName>
    </submittedName>
</protein>
<evidence type="ECO:0000256" key="1">
    <source>
        <dbReference type="SAM" id="SignalP"/>
    </source>
</evidence>
<evidence type="ECO:0000313" key="3">
    <source>
        <dbReference type="Proteomes" id="UP001155483"/>
    </source>
</evidence>